<dbReference type="Pfam" id="PF02397">
    <property type="entry name" value="Bac_transf"/>
    <property type="match status" value="1"/>
</dbReference>
<reference evidence="5 6" key="1">
    <citation type="submission" date="2020-08" db="EMBL/GenBank/DDBJ databases">
        <title>Genomic Encyclopedia of Type Strains, Phase IV (KMG-IV): sequencing the most valuable type-strain genomes for metagenomic binning, comparative biology and taxonomic classification.</title>
        <authorList>
            <person name="Goeker M."/>
        </authorList>
    </citation>
    <scope>NUCLEOTIDE SEQUENCE [LARGE SCALE GENOMIC DNA]</scope>
    <source>
        <strain evidence="5 6">DSM 26736</strain>
    </source>
</reference>
<comment type="similarity">
    <text evidence="1">Belongs to the bacterial sugar transferase family.</text>
</comment>
<evidence type="ECO:0000313" key="5">
    <source>
        <dbReference type="EMBL" id="MBB5712886.1"/>
    </source>
</evidence>
<keyword evidence="3" id="KW-1133">Transmembrane helix</keyword>
<protein>
    <submittedName>
        <fullName evidence="5">Lipopolysaccharide/colanic/teichoic acid biosynthesis glycosyltransferase</fullName>
    </submittedName>
</protein>
<comment type="caution">
    <text evidence="5">The sequence shown here is derived from an EMBL/GenBank/DDBJ whole genome shotgun (WGS) entry which is preliminary data.</text>
</comment>
<feature type="transmembrane region" description="Helical" evidence="3">
    <location>
        <begin position="42"/>
        <end position="66"/>
    </location>
</feature>
<dbReference type="InterPro" id="IPR003362">
    <property type="entry name" value="Bact_transf"/>
</dbReference>
<gene>
    <name evidence="5" type="ORF">FHT02_004147</name>
</gene>
<keyword evidence="3" id="KW-0812">Transmembrane</keyword>
<dbReference type="RefSeq" id="WP_343057018.1">
    <property type="nucleotide sequence ID" value="NZ_JACIJF010000029.1"/>
</dbReference>
<sequence length="479" mass="52559">MSLPVRYDWGTAVNAHQEVLPLTSWNTGKAAKRSGSRRNLRFALYAELCLLDLLSIALGPVAANIVLRALGLPEFEHLIVAALLPLYGVLAVSRGAYSRTALERASESIRRASVALALSVLLILVIAFFLSSPSEVSRFGLAVSVLVSASCMCFGRVLIARHAHSLSGGKLINELVIVDGVDEVVNSKFGVVLDAKSVGLEPNLHNPTMLSFFGSIVSNFDRVIIHSVGPNHRAWSLLLKGANVNGEIVMHSANEIGAIAVGDWNGRHTLVVARQPLSIPNRMKKRILDLAICLPLLVLLSPLLVTIALAIKFDTPGPVLFKQDRVGRGNRLFKVLKFRSMRNDLRDTVGSRSASRDDDRVTRIGRFIRATSIDELPQLINVALGDMSLVGPRPHALGSLAGDRLFWQTVDETYWLRHQLKPGITGLAQVRGYRGATAEATDLIDRLQSDMEYIQGWDIWRDLAILANTFRVIVHRNAY</sequence>
<feature type="domain" description="Bacterial sugar transferase" evidence="4">
    <location>
        <begin position="285"/>
        <end position="474"/>
    </location>
</feature>
<dbReference type="Proteomes" id="UP000527143">
    <property type="component" value="Unassembled WGS sequence"/>
</dbReference>
<dbReference type="GO" id="GO:0000271">
    <property type="term" value="P:polysaccharide biosynthetic process"/>
    <property type="evidence" value="ECO:0007669"/>
    <property type="project" value="UniProtKB-KW"/>
</dbReference>
<feature type="transmembrane region" description="Helical" evidence="3">
    <location>
        <begin position="287"/>
        <end position="311"/>
    </location>
</feature>
<keyword evidence="5" id="KW-0808">Transferase</keyword>
<evidence type="ECO:0000256" key="1">
    <source>
        <dbReference type="ARBA" id="ARBA00006464"/>
    </source>
</evidence>
<dbReference type="GO" id="GO:0016780">
    <property type="term" value="F:phosphotransferase activity, for other substituted phosphate groups"/>
    <property type="evidence" value="ECO:0007669"/>
    <property type="project" value="TreeGrafter"/>
</dbReference>
<keyword evidence="3" id="KW-0472">Membrane</keyword>
<feature type="transmembrane region" description="Helical" evidence="3">
    <location>
        <begin position="78"/>
        <end position="97"/>
    </location>
</feature>
<evidence type="ECO:0000256" key="3">
    <source>
        <dbReference type="SAM" id="Phobius"/>
    </source>
</evidence>
<feature type="transmembrane region" description="Helical" evidence="3">
    <location>
        <begin position="136"/>
        <end position="159"/>
    </location>
</feature>
<evidence type="ECO:0000313" key="6">
    <source>
        <dbReference type="Proteomes" id="UP000527143"/>
    </source>
</evidence>
<name>A0A840YT54_9SPHN</name>
<dbReference type="AlphaFoldDB" id="A0A840YT54"/>
<proteinExistence type="inferred from homology"/>
<dbReference type="EMBL" id="JACIJF010000029">
    <property type="protein sequence ID" value="MBB5712886.1"/>
    <property type="molecule type" value="Genomic_DNA"/>
</dbReference>
<evidence type="ECO:0000256" key="2">
    <source>
        <dbReference type="ARBA" id="ARBA00023169"/>
    </source>
</evidence>
<keyword evidence="6" id="KW-1185">Reference proteome</keyword>
<accession>A0A840YT54</accession>
<dbReference type="PANTHER" id="PTHR30576:SF0">
    <property type="entry name" value="UNDECAPRENYL-PHOSPHATE N-ACETYLGALACTOSAMINYL 1-PHOSPHATE TRANSFERASE-RELATED"/>
    <property type="match status" value="1"/>
</dbReference>
<evidence type="ECO:0000259" key="4">
    <source>
        <dbReference type="Pfam" id="PF02397"/>
    </source>
</evidence>
<keyword evidence="2" id="KW-0270">Exopolysaccharide synthesis</keyword>
<feature type="transmembrane region" description="Helical" evidence="3">
    <location>
        <begin position="109"/>
        <end position="130"/>
    </location>
</feature>
<organism evidence="5 6">
    <name type="scientific">Sphingomonas xinjiangensis</name>
    <dbReference type="NCBI Taxonomy" id="643568"/>
    <lineage>
        <taxon>Bacteria</taxon>
        <taxon>Pseudomonadati</taxon>
        <taxon>Pseudomonadota</taxon>
        <taxon>Alphaproteobacteria</taxon>
        <taxon>Sphingomonadales</taxon>
        <taxon>Sphingomonadaceae</taxon>
        <taxon>Sphingomonas</taxon>
    </lineage>
</organism>
<dbReference type="PANTHER" id="PTHR30576">
    <property type="entry name" value="COLANIC BIOSYNTHESIS UDP-GLUCOSE LIPID CARRIER TRANSFERASE"/>
    <property type="match status" value="1"/>
</dbReference>